<dbReference type="VEuPathDB" id="AmoebaDB:EHI5A_084230"/>
<dbReference type="VEuPathDB" id="AmoebaDB:KM1_104560"/>
<dbReference type="VEuPathDB" id="AmoebaDB:EHI7A_053960"/>
<evidence type="ECO:0000259" key="4">
    <source>
        <dbReference type="SMART" id="SM00396"/>
    </source>
</evidence>
<dbReference type="Proteomes" id="UP000078387">
    <property type="component" value="Unassembled WGS sequence"/>
</dbReference>
<dbReference type="CDD" id="cd19670">
    <property type="entry name" value="UBR-box_UBR1_2_3"/>
    <property type="match status" value="1"/>
</dbReference>
<comment type="caution">
    <text evidence="5">The sequence shown here is derived from an EMBL/GenBank/DDBJ whole genome shotgun (WGS) entry which is preliminary data.</text>
</comment>
<proteinExistence type="predicted"/>
<gene>
    <name evidence="5" type="ORF">CL6EHI_194590</name>
</gene>
<dbReference type="GO" id="GO:0008270">
    <property type="term" value="F:zinc ion binding"/>
    <property type="evidence" value="ECO:0007669"/>
    <property type="project" value="UniProtKB-KW"/>
</dbReference>
<keyword evidence="1" id="KW-0479">Metal-binding</keyword>
<evidence type="ECO:0000313" key="5">
    <source>
        <dbReference type="EMBL" id="GAT94431.1"/>
    </source>
</evidence>
<keyword evidence="3" id="KW-0862">Zinc</keyword>
<dbReference type="Pfam" id="PF02207">
    <property type="entry name" value="zf-UBR"/>
    <property type="match status" value="1"/>
</dbReference>
<dbReference type="EMBL" id="BDEQ01000001">
    <property type="protein sequence ID" value="GAT94431.1"/>
    <property type="molecule type" value="Genomic_DNA"/>
</dbReference>
<dbReference type="AlphaFoldDB" id="A0A5K1TZA2"/>
<sequence>MSKGIEINKEIKLKSEQWKIPGRAPPSVIAERGMTLKECESAHNFISETIKKLSNLDKLIFYDQYTDDLTPELLYKYQTTDKCYTLILPKEISYQCLDCSDGDLHSFILCSECAEEHKKAGHLLLQHMSNDTEICHCGDIFLEKSKIKVCHIHQHNSIQVNASDESRTTEEINAIKKNVEEIFNRIEIMAQLVIPEMVIQMCDKILDVLSKRYEPDIRVFVLHIVRWLNRVIRINPIRKVIKEVFKTKIKTNGRFLLTNSIEEYQKNNCLYVKRRSQTELINTEVTAHEIFLNLCIMNQPTSSYVARLLYLILDEENKNDFLPEYRRAYATVAFHGTYLPKHLGILLDTIDVKTIIPHILNLLIVVINEKKPLKDRNAMSQFVSWLLADEDNILDIIQNENNLTTFIELCDQLTFYPTPLDKTTSSVMKLFHPIFIAVMTRIQIVSFKDSFQRNNEEESNSENELIKMHRRVSLLIGKYLKEHAENIVNTLNKIVFGRDQGKTQMNRSVIPSHYYLFSLIGWIANQLMIQPIPNELTNDVFQFLEIGTNEDIKIYLQFSYLIYTISHDKIYFTSILELKNNKAPQCEVQDYFGELTYPILYSTLIFVSHACLLSLGANRFVDFLREIAYVQEDNLTNQELCVNAVILDFINVICTFSRFGQTPEVNETGFLNYYLYNIKLCTPANSVNSQVKEYIGNALLMAEQTNNTQKILTKNAVPIMKSSIKITRPTSKSSNDRMGLKKYKGEWSKKSIDSRLSMSIMKTTFEKSFKKTVSTKEESTFSKHDITQDVLTNSDITIYQFRKKCDNEPLGIDQSTEVKKEETTKEEYQKMMIKLRMEQKSMTEIKIDQTSFEWPEVAIDPTKRINQPDFFFPFVNASCSISFKINVINKFLLEPISQGRREAFLSFLNPRFTIGNFCVNLQSRINDLLSDKNLNNGLLSKTKMINTTNYIFILRFLWILIVHRRARGITTNDIFLNPHFVKLLCTCYGYFFADIFMLIPENSVEGLLRDITELFSKEPFIIPVTMSRTEKVIHPIKYFIRAVLKNPVSAFFFIDEKGQKKIAEINPLNTGITSLFNEIANQVLVSKKKK</sequence>
<organism evidence="5 6">
    <name type="scientific">Entamoeba histolytica</name>
    <dbReference type="NCBI Taxonomy" id="5759"/>
    <lineage>
        <taxon>Eukaryota</taxon>
        <taxon>Amoebozoa</taxon>
        <taxon>Evosea</taxon>
        <taxon>Archamoebae</taxon>
        <taxon>Mastigamoebida</taxon>
        <taxon>Entamoebidae</taxon>
        <taxon>Entamoeba</taxon>
    </lineage>
</organism>
<dbReference type="VEuPathDB" id="AmoebaDB:EHI8A_053720"/>
<evidence type="ECO:0000256" key="3">
    <source>
        <dbReference type="ARBA" id="ARBA00022833"/>
    </source>
</evidence>
<dbReference type="VEuPathDB" id="AmoebaDB:EHI_194590"/>
<keyword evidence="2" id="KW-0863">Zinc-finger</keyword>
<evidence type="ECO:0000256" key="1">
    <source>
        <dbReference type="ARBA" id="ARBA00022723"/>
    </source>
</evidence>
<accession>A0A5K1TZA2</accession>
<evidence type="ECO:0000313" key="6">
    <source>
        <dbReference type="Proteomes" id="UP000078387"/>
    </source>
</evidence>
<dbReference type="InterPro" id="IPR003126">
    <property type="entry name" value="Znf_UBR"/>
</dbReference>
<evidence type="ECO:0000256" key="2">
    <source>
        <dbReference type="ARBA" id="ARBA00022771"/>
    </source>
</evidence>
<reference evidence="5 6" key="1">
    <citation type="submission" date="2016-05" db="EMBL/GenBank/DDBJ databases">
        <title>First whole genome sequencing of Entamoeba histolytica HM1:IMSS-clone-6.</title>
        <authorList>
            <person name="Mukherjee Avik.K."/>
            <person name="Izumyama S."/>
            <person name="Nakada-Tsukui K."/>
            <person name="Nozaki T."/>
        </authorList>
    </citation>
    <scope>NUCLEOTIDE SEQUENCE [LARGE SCALE GENOMIC DNA]</scope>
    <source>
        <strain evidence="5 6">HM1:IMSS clone 6</strain>
    </source>
</reference>
<protein>
    <recommendedName>
        <fullName evidence="4">UBR-type domain-containing protein</fullName>
    </recommendedName>
</protein>
<name>A0A5K1TZA2_ENTHI</name>
<dbReference type="OMA" id="CLVTHED"/>
<feature type="domain" description="UBR-type" evidence="4">
    <location>
        <begin position="81"/>
        <end position="154"/>
    </location>
</feature>
<dbReference type="SMART" id="SM00396">
    <property type="entry name" value="ZnF_UBR1"/>
    <property type="match status" value="1"/>
</dbReference>